<dbReference type="Proteomes" id="UP000236732">
    <property type="component" value="Unassembled WGS sequence"/>
</dbReference>
<evidence type="ECO:0000313" key="3">
    <source>
        <dbReference type="Proteomes" id="UP000236732"/>
    </source>
</evidence>
<dbReference type="EMBL" id="FNVT01000029">
    <property type="protein sequence ID" value="SEH02691.1"/>
    <property type="molecule type" value="Genomic_DNA"/>
</dbReference>
<evidence type="ECO:0000259" key="1">
    <source>
        <dbReference type="Pfam" id="PF22525"/>
    </source>
</evidence>
<dbReference type="Gene3D" id="1.10.8.50">
    <property type="match status" value="1"/>
</dbReference>
<gene>
    <name evidence="2" type="ORF">SAMN05444920_12923</name>
</gene>
<dbReference type="OrthoDB" id="3543165at2"/>
<dbReference type="InterPro" id="IPR047806">
    <property type="entry name" value="IHF_actinobact"/>
</dbReference>
<protein>
    <recommendedName>
        <fullName evidence="1">Integration host factor-like helix-two turn-helix domain-containing protein</fullName>
    </recommendedName>
</protein>
<evidence type="ECO:0000313" key="2">
    <source>
        <dbReference type="EMBL" id="SEH02691.1"/>
    </source>
</evidence>
<dbReference type="RefSeq" id="WP_103963796.1">
    <property type="nucleotide sequence ID" value="NZ_FNVT01000029.1"/>
</dbReference>
<reference evidence="2 3" key="1">
    <citation type="submission" date="2016-10" db="EMBL/GenBank/DDBJ databases">
        <authorList>
            <person name="de Groot N.N."/>
        </authorList>
    </citation>
    <scope>NUCLEOTIDE SEQUENCE [LARGE SCALE GENOMIC DNA]</scope>
    <source>
        <strain evidence="2 3">CGMCC 4.7037</strain>
    </source>
</reference>
<feature type="domain" description="Integration host factor-like helix-two turn-helix" evidence="1">
    <location>
        <begin position="33"/>
        <end position="100"/>
    </location>
</feature>
<keyword evidence="3" id="KW-1185">Reference proteome</keyword>
<organism evidence="2 3">
    <name type="scientific">Nonomuraea solani</name>
    <dbReference type="NCBI Taxonomy" id="1144553"/>
    <lineage>
        <taxon>Bacteria</taxon>
        <taxon>Bacillati</taxon>
        <taxon>Actinomycetota</taxon>
        <taxon>Actinomycetes</taxon>
        <taxon>Streptosporangiales</taxon>
        <taxon>Streptosporangiaceae</taxon>
        <taxon>Nonomuraea</taxon>
    </lineage>
</organism>
<dbReference type="NCBIfam" id="NF041260">
    <property type="entry name" value="actino_IHF"/>
    <property type="match status" value="1"/>
</dbReference>
<dbReference type="AlphaFoldDB" id="A0A1H6EZZ5"/>
<dbReference type="Pfam" id="PF22525">
    <property type="entry name" value="H2TH_5"/>
    <property type="match status" value="1"/>
</dbReference>
<proteinExistence type="predicted"/>
<dbReference type="InterPro" id="IPR055201">
    <property type="entry name" value="IHF-like_H2TH"/>
</dbReference>
<name>A0A1H6EZZ5_9ACTN</name>
<accession>A0A1H6EZZ5</accession>
<sequence length="123" mass="13133">MAGYVLTAEQGAMALLKAAQARTARSELLAKVRAGTVTVAEVFAMAQDDDLVKRTKVSQVLRAVPGWGSARVAAVMATCGVEVKRRVGGLGETQRERLLAACALIKETSIVIWVLSLFSQFRA</sequence>